<dbReference type="EMBL" id="LSRX01004411">
    <property type="protein sequence ID" value="OLP73998.1"/>
    <property type="molecule type" value="Genomic_DNA"/>
</dbReference>
<keyword evidence="1" id="KW-0472">Membrane</keyword>
<gene>
    <name evidence="2" type="ORF">AK812_SmicGene46595</name>
</gene>
<accession>A0A1Q9BTJ2</accession>
<comment type="caution">
    <text evidence="2">The sequence shown here is derived from an EMBL/GenBank/DDBJ whole genome shotgun (WGS) entry which is preliminary data.</text>
</comment>
<evidence type="ECO:0000256" key="1">
    <source>
        <dbReference type="SAM" id="Phobius"/>
    </source>
</evidence>
<feature type="non-terminal residue" evidence="2">
    <location>
        <position position="1"/>
    </location>
</feature>
<evidence type="ECO:0000313" key="3">
    <source>
        <dbReference type="Proteomes" id="UP000186817"/>
    </source>
</evidence>
<dbReference type="AlphaFoldDB" id="A0A1Q9BTJ2"/>
<dbReference type="OrthoDB" id="10332870at2759"/>
<feature type="transmembrane region" description="Helical" evidence="1">
    <location>
        <begin position="70"/>
        <end position="92"/>
    </location>
</feature>
<organism evidence="2 3">
    <name type="scientific">Symbiodinium microadriaticum</name>
    <name type="common">Dinoflagellate</name>
    <name type="synonym">Zooxanthella microadriatica</name>
    <dbReference type="NCBI Taxonomy" id="2951"/>
    <lineage>
        <taxon>Eukaryota</taxon>
        <taxon>Sar</taxon>
        <taxon>Alveolata</taxon>
        <taxon>Dinophyceae</taxon>
        <taxon>Suessiales</taxon>
        <taxon>Symbiodiniaceae</taxon>
        <taxon>Symbiodinium</taxon>
    </lineage>
</organism>
<proteinExistence type="predicted"/>
<keyword evidence="1" id="KW-1133">Transmembrane helix</keyword>
<keyword evidence="3" id="KW-1185">Reference proteome</keyword>
<name>A0A1Q9BTJ2_SYMMI</name>
<feature type="non-terminal residue" evidence="2">
    <location>
        <position position="172"/>
    </location>
</feature>
<reference evidence="2 3" key="1">
    <citation type="submission" date="2016-02" db="EMBL/GenBank/DDBJ databases">
        <title>Genome analysis of coral dinoflagellate symbionts highlights evolutionary adaptations to a symbiotic lifestyle.</title>
        <authorList>
            <person name="Aranda M."/>
            <person name="Li Y."/>
            <person name="Liew Y.J."/>
            <person name="Baumgarten S."/>
            <person name="Simakov O."/>
            <person name="Wilson M."/>
            <person name="Piel J."/>
            <person name="Ashoor H."/>
            <person name="Bougouffa S."/>
            <person name="Bajic V.B."/>
            <person name="Ryu T."/>
            <person name="Ravasi T."/>
            <person name="Bayer T."/>
            <person name="Micklem G."/>
            <person name="Kim H."/>
            <person name="Bhak J."/>
            <person name="Lajeunesse T.C."/>
            <person name="Voolstra C.R."/>
        </authorList>
    </citation>
    <scope>NUCLEOTIDE SEQUENCE [LARGE SCALE GENOMIC DNA]</scope>
    <source>
        <strain evidence="2 3">CCMP2467</strain>
    </source>
</reference>
<sequence length="172" mass="18685">AILGAGFQGDLPVIENRLHLGNSLAVGAGYWILDLDLTAASADHMGGYKPGCMRLDLDFTACLLIWEFEVLPAVILAGAFAIAVHVVLLATGQTTMTAALRMEQQVLLEDFMNGWITQEPDFLLKVRKTKAVLVTLAKRYAILSPKIRMLKELIVMYLGSGGQDPDDAILAE</sequence>
<evidence type="ECO:0000313" key="2">
    <source>
        <dbReference type="EMBL" id="OLP73998.1"/>
    </source>
</evidence>
<protein>
    <submittedName>
        <fullName evidence="2">Uncharacterized protein</fullName>
    </submittedName>
</protein>
<keyword evidence="1" id="KW-0812">Transmembrane</keyword>
<dbReference type="Proteomes" id="UP000186817">
    <property type="component" value="Unassembled WGS sequence"/>
</dbReference>